<organism evidence="3 4">
    <name type="scientific">Pararge aegeria aegeria</name>
    <dbReference type="NCBI Taxonomy" id="348720"/>
    <lineage>
        <taxon>Eukaryota</taxon>
        <taxon>Metazoa</taxon>
        <taxon>Ecdysozoa</taxon>
        <taxon>Arthropoda</taxon>
        <taxon>Hexapoda</taxon>
        <taxon>Insecta</taxon>
        <taxon>Pterygota</taxon>
        <taxon>Neoptera</taxon>
        <taxon>Endopterygota</taxon>
        <taxon>Lepidoptera</taxon>
        <taxon>Glossata</taxon>
        <taxon>Ditrysia</taxon>
        <taxon>Papilionoidea</taxon>
        <taxon>Nymphalidae</taxon>
        <taxon>Satyrinae</taxon>
        <taxon>Satyrini</taxon>
        <taxon>Parargina</taxon>
        <taxon>Pararge</taxon>
    </lineage>
</organism>
<dbReference type="EMBL" id="CAKXAJ010023187">
    <property type="protein sequence ID" value="CAH2227583.1"/>
    <property type="molecule type" value="Genomic_DNA"/>
</dbReference>
<accession>A0A8S4R460</accession>
<sequence>MTDSSEFTSLFALVDSHLSKTSLQDTGGTSNTASLNIPSLSSLRNGSASESLLSMHTRPRIPIPTLSSNENEIQSILARQVANMLIAREKKQQEEEKAKLEVEMKKLQIEDEDNYLIDLTQAIQTPYNPRPQIKEQETLSNSSSFESLFKLNFTDCEGKPQRTKTPEPLLPCMTDISYILKEKVKLAKCSSFGKVLTSQLTPVPALYFPEKYPTDIARFDFSTPSPSDIIKENLRKPT</sequence>
<keyword evidence="4" id="KW-1185">Reference proteome</keyword>
<evidence type="ECO:0000256" key="2">
    <source>
        <dbReference type="SAM" id="MobiDB-lite"/>
    </source>
</evidence>
<comment type="caution">
    <text evidence="3">The sequence shown here is derived from an EMBL/GenBank/DDBJ whole genome shotgun (WGS) entry which is preliminary data.</text>
</comment>
<dbReference type="AlphaFoldDB" id="A0A8S4R460"/>
<gene>
    <name evidence="3" type="primary">jg55</name>
    <name evidence="3" type="ORF">PAEG_LOCUS7961</name>
</gene>
<evidence type="ECO:0000313" key="4">
    <source>
        <dbReference type="Proteomes" id="UP000838756"/>
    </source>
</evidence>
<evidence type="ECO:0000256" key="1">
    <source>
        <dbReference type="SAM" id="Coils"/>
    </source>
</evidence>
<protein>
    <submittedName>
        <fullName evidence="3">Jg55 protein</fullName>
    </submittedName>
</protein>
<dbReference type="Proteomes" id="UP000838756">
    <property type="component" value="Unassembled WGS sequence"/>
</dbReference>
<name>A0A8S4R460_9NEOP</name>
<keyword evidence="1" id="KW-0175">Coiled coil</keyword>
<feature type="region of interest" description="Disordered" evidence="2">
    <location>
        <begin position="21"/>
        <end position="41"/>
    </location>
</feature>
<dbReference type="OrthoDB" id="7883576at2759"/>
<proteinExistence type="predicted"/>
<feature type="non-terminal residue" evidence="3">
    <location>
        <position position="238"/>
    </location>
</feature>
<feature type="coiled-coil region" evidence="1">
    <location>
        <begin position="83"/>
        <end position="110"/>
    </location>
</feature>
<evidence type="ECO:0000313" key="3">
    <source>
        <dbReference type="EMBL" id="CAH2227583.1"/>
    </source>
</evidence>
<reference evidence="3" key="1">
    <citation type="submission" date="2022-03" db="EMBL/GenBank/DDBJ databases">
        <authorList>
            <person name="Lindestad O."/>
        </authorList>
    </citation>
    <scope>NUCLEOTIDE SEQUENCE</scope>
</reference>